<comment type="caution">
    <text evidence="2">The sequence shown here is derived from an EMBL/GenBank/DDBJ whole genome shotgun (WGS) entry which is preliminary data.</text>
</comment>
<dbReference type="PANTHER" id="PTHR12855:SF10">
    <property type="entry name" value="DNA METHYLTRANSFERASE 1-ASSOCIATED PROTEIN 1"/>
    <property type="match status" value="1"/>
</dbReference>
<dbReference type="Proteomes" id="UP000485058">
    <property type="component" value="Unassembled WGS sequence"/>
</dbReference>
<accession>A0A699YUB9</accession>
<dbReference type="InterPro" id="IPR027109">
    <property type="entry name" value="Swc4/Dmap1"/>
</dbReference>
<dbReference type="EMBL" id="BLLF01000047">
    <property type="protein sequence ID" value="GFH06622.1"/>
    <property type="molecule type" value="Genomic_DNA"/>
</dbReference>
<keyword evidence="3" id="KW-1185">Reference proteome</keyword>
<dbReference type="GO" id="GO:0003714">
    <property type="term" value="F:transcription corepressor activity"/>
    <property type="evidence" value="ECO:0007669"/>
    <property type="project" value="TreeGrafter"/>
</dbReference>
<dbReference type="GO" id="GO:0000812">
    <property type="term" value="C:Swr1 complex"/>
    <property type="evidence" value="ECO:0007669"/>
    <property type="project" value="TreeGrafter"/>
</dbReference>
<dbReference type="PANTHER" id="PTHR12855">
    <property type="entry name" value="DNA METHYLTRANSFERASE 1-ASSOCIATED PROTEIN 1 FAMILY MEMBER"/>
    <property type="match status" value="1"/>
</dbReference>
<proteinExistence type="predicted"/>
<dbReference type="GO" id="GO:0000122">
    <property type="term" value="P:negative regulation of transcription by RNA polymerase II"/>
    <property type="evidence" value="ECO:0007669"/>
    <property type="project" value="TreeGrafter"/>
</dbReference>
<protein>
    <submittedName>
        <fullName evidence="2">SANT domain-containing protein</fullName>
    </submittedName>
</protein>
<gene>
    <name evidence="2" type="ORF">HaLaN_01283</name>
</gene>
<organism evidence="2 3">
    <name type="scientific">Haematococcus lacustris</name>
    <name type="common">Green alga</name>
    <name type="synonym">Haematococcus pluvialis</name>
    <dbReference type="NCBI Taxonomy" id="44745"/>
    <lineage>
        <taxon>Eukaryota</taxon>
        <taxon>Viridiplantae</taxon>
        <taxon>Chlorophyta</taxon>
        <taxon>core chlorophytes</taxon>
        <taxon>Chlorophyceae</taxon>
        <taxon>CS clade</taxon>
        <taxon>Chlamydomonadales</taxon>
        <taxon>Haematococcaceae</taxon>
        <taxon>Haematococcus</taxon>
    </lineage>
</organism>
<name>A0A699YUB9_HAELA</name>
<feature type="compositionally biased region" description="Basic and acidic residues" evidence="1">
    <location>
        <begin position="45"/>
        <end position="57"/>
    </location>
</feature>
<sequence>VANQVLVKHPFNKAAEIERKKAIEAMLKRTHAQVAEDNAVLAEAKAIEERRRTETAARGRATNAPTPNPAQQSGAGHAGNAGRTTASAPGAGTPGPSVLEIRFPERLPNDPGPGMPSLLDANLQPFRPAKPGVVARGTHTVGLYNTMLANLPGGPKAQKAVETALIELGGIPALSGPKHCSRAVTGAWLALRTELFTLQDLRRQLPGRAGLGLGGEPKTKKRRN</sequence>
<dbReference type="AlphaFoldDB" id="A0A699YUB9"/>
<dbReference type="GO" id="GO:0006281">
    <property type="term" value="P:DNA repair"/>
    <property type="evidence" value="ECO:0007669"/>
    <property type="project" value="InterPro"/>
</dbReference>
<evidence type="ECO:0000256" key="1">
    <source>
        <dbReference type="SAM" id="MobiDB-lite"/>
    </source>
</evidence>
<reference evidence="2 3" key="1">
    <citation type="submission" date="2020-02" db="EMBL/GenBank/DDBJ databases">
        <title>Draft genome sequence of Haematococcus lacustris strain NIES-144.</title>
        <authorList>
            <person name="Morimoto D."/>
            <person name="Nakagawa S."/>
            <person name="Yoshida T."/>
            <person name="Sawayama S."/>
        </authorList>
    </citation>
    <scope>NUCLEOTIDE SEQUENCE [LARGE SCALE GENOMIC DNA]</scope>
    <source>
        <strain evidence="2 3">NIES-144</strain>
    </source>
</reference>
<dbReference type="GO" id="GO:0035267">
    <property type="term" value="C:NuA4 histone acetyltransferase complex"/>
    <property type="evidence" value="ECO:0007669"/>
    <property type="project" value="InterPro"/>
</dbReference>
<feature type="region of interest" description="Disordered" evidence="1">
    <location>
        <begin position="45"/>
        <end position="116"/>
    </location>
</feature>
<feature type="non-terminal residue" evidence="2">
    <location>
        <position position="1"/>
    </location>
</feature>
<dbReference type="GO" id="GO:0006338">
    <property type="term" value="P:chromatin remodeling"/>
    <property type="evidence" value="ECO:0007669"/>
    <property type="project" value="InterPro"/>
</dbReference>
<evidence type="ECO:0000313" key="2">
    <source>
        <dbReference type="EMBL" id="GFH06622.1"/>
    </source>
</evidence>
<evidence type="ECO:0000313" key="3">
    <source>
        <dbReference type="Proteomes" id="UP000485058"/>
    </source>
</evidence>